<dbReference type="EMBL" id="ADOU02000005">
    <property type="protein sequence ID" value="KGJ66751.1"/>
    <property type="molecule type" value="Genomic_DNA"/>
</dbReference>
<feature type="domain" description="RmlD-like substrate binding" evidence="1">
    <location>
        <begin position="1"/>
        <end position="76"/>
    </location>
</feature>
<comment type="caution">
    <text evidence="2">The sequence shown here is derived from an EMBL/GenBank/DDBJ whole genome shotgun (WGS) entry which is preliminary data.</text>
</comment>
<evidence type="ECO:0000313" key="2">
    <source>
        <dbReference type="EMBL" id="KGJ66751.1"/>
    </source>
</evidence>
<evidence type="ECO:0000259" key="1">
    <source>
        <dbReference type="Pfam" id="PF04321"/>
    </source>
</evidence>
<sequence>MIRLASERESVRVAADRWGMLITVRTTASTVVEILRKGEADLPGAFARAKEIVHLTNSGPTDWHGLGSKIAGRLRSAGCR</sequence>
<dbReference type="InterPro" id="IPR029903">
    <property type="entry name" value="RmlD-like-bd"/>
</dbReference>
<dbReference type="Gene3D" id="3.90.25.10">
    <property type="entry name" value="UDP-galactose 4-epimerase, domain 1"/>
    <property type="match status" value="1"/>
</dbReference>
<dbReference type="Pfam" id="PF04321">
    <property type="entry name" value="RmlD_sub_bind"/>
    <property type="match status" value="1"/>
</dbReference>
<dbReference type="RefSeq" id="WP_028175724.1">
    <property type="nucleotide sequence ID" value="NZ_ADOU02000005.1"/>
</dbReference>
<evidence type="ECO:0000313" key="3">
    <source>
        <dbReference type="Proteomes" id="UP000024900"/>
    </source>
</evidence>
<protein>
    <recommendedName>
        <fullName evidence="1">RmlD-like substrate binding domain-containing protein</fullName>
    </recommendedName>
</protein>
<dbReference type="AlphaFoldDB" id="A0A837CCT5"/>
<proteinExistence type="predicted"/>
<dbReference type="Proteomes" id="UP000024900">
    <property type="component" value="Unassembled WGS sequence"/>
</dbReference>
<organism evidence="2 3">
    <name type="scientific">Bradyrhizobium diazoefficiens SEMIA 5080</name>
    <dbReference type="NCBI Taxonomy" id="754504"/>
    <lineage>
        <taxon>Bacteria</taxon>
        <taxon>Pseudomonadati</taxon>
        <taxon>Pseudomonadota</taxon>
        <taxon>Alphaproteobacteria</taxon>
        <taxon>Hyphomicrobiales</taxon>
        <taxon>Nitrobacteraceae</taxon>
        <taxon>Bradyrhizobium</taxon>
    </lineage>
</organism>
<reference evidence="2 3" key="1">
    <citation type="journal article" date="2014" name="BMC Genomics">
        <title>Comparative genomics of Bradyrhizobium japonicum CPAC 15 and Bradyrhizobium diazoefficiens CPAC 7: elite model strains for understanding symbiotic performance with soybean.</title>
        <authorList>
            <person name="Siqueira A.F."/>
            <person name="Ormeno-Orrillo E."/>
            <person name="Souza R.C."/>
            <person name="Rodrigues E.P."/>
            <person name="Almeida L.G."/>
            <person name="Barcellos F.G."/>
            <person name="Batista J.S."/>
            <person name="Nakatami A.S."/>
            <person name="Martinez-Romero E."/>
            <person name="Vasconcelos A.T."/>
            <person name="Hungria M."/>
        </authorList>
    </citation>
    <scope>NUCLEOTIDE SEQUENCE [LARGE SCALE GENOMIC DNA]</scope>
    <source>
        <strain evidence="2 3">SEMIA 5080</strain>
    </source>
</reference>
<gene>
    <name evidence="2" type="ORF">BJA5080_08370</name>
</gene>
<accession>A0A837CCT5</accession>
<name>A0A837CCT5_9BRAD</name>
<dbReference type="Gene3D" id="3.40.50.720">
    <property type="entry name" value="NAD(P)-binding Rossmann-like Domain"/>
    <property type="match status" value="1"/>
</dbReference>